<keyword evidence="3" id="KW-1185">Reference proteome</keyword>
<reference evidence="2" key="1">
    <citation type="submission" date="2013-05" db="EMBL/GenBank/DDBJ databases">
        <authorList>
            <person name="Yim A.K.Y."/>
            <person name="Chan T.F."/>
            <person name="Ji K.M."/>
            <person name="Liu X.Y."/>
            <person name="Zhou J.W."/>
            <person name="Li R.Q."/>
            <person name="Yang K.Y."/>
            <person name="Li J."/>
            <person name="Li M."/>
            <person name="Law P.T.W."/>
            <person name="Wu Y.L."/>
            <person name="Cai Z.L."/>
            <person name="Qin H."/>
            <person name="Bao Y."/>
            <person name="Leung R.K.K."/>
            <person name="Ng P.K.S."/>
            <person name="Zou J."/>
            <person name="Zhong X.J."/>
            <person name="Ran P.X."/>
            <person name="Zhong N.S."/>
            <person name="Liu Z.G."/>
            <person name="Tsui S.K.W."/>
        </authorList>
    </citation>
    <scope>NUCLEOTIDE SEQUENCE</scope>
    <source>
        <strain evidence="2">Derf</strain>
        <tissue evidence="2">Whole organism</tissue>
    </source>
</reference>
<name>A0A922HYC9_DERFA</name>
<protein>
    <submittedName>
        <fullName evidence="2">Uncharacterized protein</fullName>
    </submittedName>
</protein>
<proteinExistence type="predicted"/>
<organism evidence="2 3">
    <name type="scientific">Dermatophagoides farinae</name>
    <name type="common">American house dust mite</name>
    <dbReference type="NCBI Taxonomy" id="6954"/>
    <lineage>
        <taxon>Eukaryota</taxon>
        <taxon>Metazoa</taxon>
        <taxon>Ecdysozoa</taxon>
        <taxon>Arthropoda</taxon>
        <taxon>Chelicerata</taxon>
        <taxon>Arachnida</taxon>
        <taxon>Acari</taxon>
        <taxon>Acariformes</taxon>
        <taxon>Sarcoptiformes</taxon>
        <taxon>Astigmata</taxon>
        <taxon>Psoroptidia</taxon>
        <taxon>Analgoidea</taxon>
        <taxon>Pyroglyphidae</taxon>
        <taxon>Dermatophagoidinae</taxon>
        <taxon>Dermatophagoides</taxon>
    </lineage>
</organism>
<accession>A0A922HYC9</accession>
<dbReference type="EMBL" id="ASGP02000004">
    <property type="protein sequence ID" value="KAH9511901.1"/>
    <property type="molecule type" value="Genomic_DNA"/>
</dbReference>
<sequence length="246" mass="28708">MHTPLMSSIHSDHQHCSNARYSDHQSLILAGGNWKLSQRNSINDFGRFNISLGNLSNNNNNNQLNGHQQHFSSTMTSMMASNGSIQQQPSSSSTTTTNTAMMTDQTKISHDLLDKYRTQVSYRVNEETDRQLKEIDQWLYKHLEQTQQQQQQQSPNRTNINNNNNNSSRLHLNQDIGSIRQQQQQQQQQNRLQQKGNKNNKRYIFINSKILQLTYCSFIFLISKLQFQWLAINKFTHTKCQFFIIV</sequence>
<gene>
    <name evidence="2" type="ORF">DERF_010325</name>
</gene>
<evidence type="ECO:0000313" key="2">
    <source>
        <dbReference type="EMBL" id="KAH9511901.1"/>
    </source>
</evidence>
<reference evidence="2" key="2">
    <citation type="journal article" date="2022" name="Res Sq">
        <title>Comparative Genomics Reveals Insights into the Divergent Evolution of Astigmatic Mites and Household Pest Adaptations.</title>
        <authorList>
            <person name="Xiong Q."/>
            <person name="Wan A.T.-Y."/>
            <person name="Liu X.-Y."/>
            <person name="Fung C.S.-H."/>
            <person name="Xiao X."/>
            <person name="Malainual N."/>
            <person name="Hou J."/>
            <person name="Wang L."/>
            <person name="Wang M."/>
            <person name="Yang K."/>
            <person name="Cui Y."/>
            <person name="Leung E."/>
            <person name="Nong W."/>
            <person name="Shin S.-K."/>
            <person name="Au S."/>
            <person name="Jeong K.Y."/>
            <person name="Chew F.T."/>
            <person name="Hui J."/>
            <person name="Leung T.F."/>
            <person name="Tungtrongchitr A."/>
            <person name="Zhong N."/>
            <person name="Liu Z."/>
            <person name="Tsui S."/>
        </authorList>
    </citation>
    <scope>NUCLEOTIDE SEQUENCE</scope>
    <source>
        <strain evidence="2">Derf</strain>
        <tissue evidence="2">Whole organism</tissue>
    </source>
</reference>
<evidence type="ECO:0000313" key="3">
    <source>
        <dbReference type="Proteomes" id="UP000790347"/>
    </source>
</evidence>
<feature type="region of interest" description="Disordered" evidence="1">
    <location>
        <begin position="144"/>
        <end position="170"/>
    </location>
</feature>
<evidence type="ECO:0000256" key="1">
    <source>
        <dbReference type="SAM" id="MobiDB-lite"/>
    </source>
</evidence>
<comment type="caution">
    <text evidence="2">The sequence shown here is derived from an EMBL/GenBank/DDBJ whole genome shotgun (WGS) entry which is preliminary data.</text>
</comment>
<dbReference type="AlphaFoldDB" id="A0A922HYC9"/>
<dbReference type="Proteomes" id="UP000790347">
    <property type="component" value="Unassembled WGS sequence"/>
</dbReference>
<feature type="compositionally biased region" description="Low complexity" evidence="1">
    <location>
        <begin position="145"/>
        <end position="170"/>
    </location>
</feature>